<reference evidence="1 2" key="1">
    <citation type="journal article" date="2012" name="BMC Genomics">
        <title>Tools to kill: Genome of one of the most destructive plant pathogenic fungi Macrophomina phaseolina.</title>
        <authorList>
            <person name="Islam M.S."/>
            <person name="Haque M.S."/>
            <person name="Islam M.M."/>
            <person name="Emdad E.M."/>
            <person name="Halim A."/>
            <person name="Hossen Q.M.M."/>
            <person name="Hossain M.Z."/>
            <person name="Ahmed B."/>
            <person name="Rahim S."/>
            <person name="Rahman M.S."/>
            <person name="Alam M.M."/>
            <person name="Hou S."/>
            <person name="Wan X."/>
            <person name="Saito J.A."/>
            <person name="Alam M."/>
        </authorList>
    </citation>
    <scope>NUCLEOTIDE SEQUENCE [LARGE SCALE GENOMIC DNA]</scope>
    <source>
        <strain evidence="1 2">MS6</strain>
    </source>
</reference>
<dbReference type="VEuPathDB" id="FungiDB:MPH_00351"/>
<evidence type="ECO:0000313" key="1">
    <source>
        <dbReference type="EMBL" id="EKG22284.1"/>
    </source>
</evidence>
<dbReference type="AlphaFoldDB" id="K2SIH5"/>
<name>K2SIH5_MACPH</name>
<protein>
    <submittedName>
        <fullName evidence="1">Uncharacterized protein</fullName>
    </submittedName>
</protein>
<proteinExistence type="predicted"/>
<accession>K2SIH5</accession>
<sequence length="55" mass="6277">MADIEVIDWRLLFRYWRPCLKIVWLGGKVHSVEVGPQPLSSLDPISPLRFNAGAE</sequence>
<comment type="caution">
    <text evidence="1">The sequence shown here is derived from an EMBL/GenBank/DDBJ whole genome shotgun (WGS) entry which is preliminary data.</text>
</comment>
<dbReference type="HOGENOM" id="CLU_3032837_0_0_1"/>
<dbReference type="EMBL" id="AHHD01000025">
    <property type="protein sequence ID" value="EKG22284.1"/>
    <property type="molecule type" value="Genomic_DNA"/>
</dbReference>
<dbReference type="InParanoid" id="K2SIH5"/>
<organism evidence="1 2">
    <name type="scientific">Macrophomina phaseolina (strain MS6)</name>
    <name type="common">Charcoal rot fungus</name>
    <dbReference type="NCBI Taxonomy" id="1126212"/>
    <lineage>
        <taxon>Eukaryota</taxon>
        <taxon>Fungi</taxon>
        <taxon>Dikarya</taxon>
        <taxon>Ascomycota</taxon>
        <taxon>Pezizomycotina</taxon>
        <taxon>Dothideomycetes</taxon>
        <taxon>Dothideomycetes incertae sedis</taxon>
        <taxon>Botryosphaeriales</taxon>
        <taxon>Botryosphaeriaceae</taxon>
        <taxon>Macrophomina</taxon>
    </lineage>
</organism>
<gene>
    <name evidence="1" type="ORF">MPH_00351</name>
</gene>
<evidence type="ECO:0000313" key="2">
    <source>
        <dbReference type="Proteomes" id="UP000007129"/>
    </source>
</evidence>
<dbReference type="Proteomes" id="UP000007129">
    <property type="component" value="Unassembled WGS sequence"/>
</dbReference>